<feature type="compositionally biased region" description="Basic and acidic residues" evidence="1">
    <location>
        <begin position="1"/>
        <end position="18"/>
    </location>
</feature>
<dbReference type="InterPro" id="IPR008274">
    <property type="entry name" value="AldOxase/xan_DH_MoCoBD1"/>
</dbReference>
<accession>A0A0H0XM89</accession>
<dbReference type="AlphaFoldDB" id="A0A0H0XM89"/>
<organism evidence="3 4">
    <name type="scientific">Aurantiacibacter marinus</name>
    <dbReference type="NCBI Taxonomy" id="874156"/>
    <lineage>
        <taxon>Bacteria</taxon>
        <taxon>Pseudomonadati</taxon>
        <taxon>Pseudomonadota</taxon>
        <taxon>Alphaproteobacteria</taxon>
        <taxon>Sphingomonadales</taxon>
        <taxon>Erythrobacteraceae</taxon>
        <taxon>Aurantiacibacter</taxon>
    </lineage>
</organism>
<dbReference type="SMART" id="SM01008">
    <property type="entry name" value="Ald_Xan_dh_C"/>
    <property type="match status" value="1"/>
</dbReference>
<dbReference type="InterPro" id="IPR036856">
    <property type="entry name" value="Ald_Oxase/Xan_DH_a/b_sf"/>
</dbReference>
<name>A0A0H0XM89_9SPHN</name>
<dbReference type="InterPro" id="IPR046867">
    <property type="entry name" value="AldOxase/xan_DH_MoCoBD2"/>
</dbReference>
<dbReference type="STRING" id="874156.GCA_001021555_02320"/>
<dbReference type="SUPFAM" id="SSF54665">
    <property type="entry name" value="CO dehydrogenase molybdoprotein N-domain-like"/>
    <property type="match status" value="1"/>
</dbReference>
<comment type="caution">
    <text evidence="3">The sequence shown here is derived from an EMBL/GenBank/DDBJ whole genome shotgun (WGS) entry which is preliminary data.</text>
</comment>
<dbReference type="PATRIC" id="fig|874156.12.peg.2172"/>
<dbReference type="EMBL" id="LBHU01000003">
    <property type="protein sequence ID" value="KLI63136.1"/>
    <property type="molecule type" value="Genomic_DNA"/>
</dbReference>
<proteinExistence type="predicted"/>
<sequence>MSAHLKQDEPDTSNRLDNMRQGVLGKPLSRIDGLAKVTGTATYSAEYSPENCAEGVLVTATITRGVVTRIDKDSVLSMPGVISVIDDARLTTRAAQGTADEAPQQSPRTVCYWGQPIALVVAETFEQARDAAKHLKVIYRENEAAPVSPDLVEPKEHEDETVRQGDLARAMSDAAHSVDIAYTTKGHASAAMEPHAAVAEWDGKKLTVHASLQMLNFNITELADALDMDEDKLRLVSRFVGGGFGSKLGVSEETVAASLAAMELERPVRVVMSRQQVFQCVMRRSETTQRLRLAADKDGKLTGFGHQALVSNLPGETFAEPVLQSSHFLYAAESRELKLNVARIHQMTAGSVRAPGEAVGMPALEGAMDVLAEKIGIDPVELRLINIPEEDPEQGLPFSSHKLAECLKQGAEAFGWDSGHREPRVKREGEWWVGTGMASAARVHNVSEAKARVTLKPDGTCLVETDMTDIGTGTYTILAQIAGEMLGLEIDKVLVDLGDSQHPRGPGSGGSWGAASIGSAVYVGCKAIREELATRAGTSEAELELAEGRVVGGQTLTALLDGDEISEEGHYEPGDIKDDYTASGFGAFFAQVRVNHFTGETRIDRMLGAFGFGRVLNPKTARSQCLGGITWSIGVALTEALEFDPRDGHLVNCDLAEYHVPVHRDLPELEVVLVDERDPAASPIQAKGIGELGMCGGAAAIANAIYNACGARLFEYPMTPDRVLAAMPE</sequence>
<dbReference type="RefSeq" id="WP_047094029.1">
    <property type="nucleotide sequence ID" value="NZ_LBHU01000003.1"/>
</dbReference>
<dbReference type="Pfam" id="PF20256">
    <property type="entry name" value="MoCoBD_2"/>
    <property type="match status" value="1"/>
</dbReference>
<feature type="domain" description="Aldehyde oxidase/xanthine dehydrogenase a/b hammerhead" evidence="2">
    <location>
        <begin position="38"/>
        <end position="143"/>
    </location>
</feature>
<keyword evidence="4" id="KW-1185">Reference proteome</keyword>
<evidence type="ECO:0000313" key="3">
    <source>
        <dbReference type="EMBL" id="KLI63136.1"/>
    </source>
</evidence>
<protein>
    <submittedName>
        <fullName evidence="3">Xanthine dehydrogenase</fullName>
    </submittedName>
</protein>
<dbReference type="Proteomes" id="UP000053455">
    <property type="component" value="Unassembled WGS sequence"/>
</dbReference>
<dbReference type="Pfam" id="PF02738">
    <property type="entry name" value="MoCoBD_1"/>
    <property type="match status" value="1"/>
</dbReference>
<dbReference type="PANTHER" id="PTHR11908">
    <property type="entry name" value="XANTHINE DEHYDROGENASE"/>
    <property type="match status" value="1"/>
</dbReference>
<dbReference type="PANTHER" id="PTHR11908:SF123">
    <property type="entry name" value="ALDEHYDE OXIDOREDUCTASE MOLYBDENUM-BINDING SUBUNIT PAOC"/>
    <property type="match status" value="1"/>
</dbReference>
<dbReference type="OrthoDB" id="8428274at2"/>
<dbReference type="Pfam" id="PF01315">
    <property type="entry name" value="Ald_Xan_dh_C"/>
    <property type="match status" value="1"/>
</dbReference>
<dbReference type="Gene3D" id="3.30.365.10">
    <property type="entry name" value="Aldehyde oxidase/xanthine dehydrogenase, molybdopterin binding domain"/>
    <property type="match status" value="4"/>
</dbReference>
<dbReference type="GO" id="GO:0016491">
    <property type="term" value="F:oxidoreductase activity"/>
    <property type="evidence" value="ECO:0007669"/>
    <property type="project" value="InterPro"/>
</dbReference>
<dbReference type="SUPFAM" id="SSF56003">
    <property type="entry name" value="Molybdenum cofactor-binding domain"/>
    <property type="match status" value="1"/>
</dbReference>
<evidence type="ECO:0000259" key="2">
    <source>
        <dbReference type="SMART" id="SM01008"/>
    </source>
</evidence>
<dbReference type="InterPro" id="IPR037165">
    <property type="entry name" value="AldOxase/xan_DH_Mopterin-bd_sf"/>
</dbReference>
<dbReference type="InterPro" id="IPR000674">
    <property type="entry name" value="Ald_Oxase/Xan_DH_a/b"/>
</dbReference>
<evidence type="ECO:0000313" key="4">
    <source>
        <dbReference type="Proteomes" id="UP000053455"/>
    </source>
</evidence>
<feature type="region of interest" description="Disordered" evidence="1">
    <location>
        <begin position="1"/>
        <end position="22"/>
    </location>
</feature>
<gene>
    <name evidence="3" type="ORF">AAV99_10580</name>
</gene>
<dbReference type="Gene3D" id="3.90.1170.50">
    <property type="entry name" value="Aldehyde oxidase/xanthine dehydrogenase, a/b hammerhead"/>
    <property type="match status" value="1"/>
</dbReference>
<dbReference type="GO" id="GO:0005506">
    <property type="term" value="F:iron ion binding"/>
    <property type="evidence" value="ECO:0007669"/>
    <property type="project" value="InterPro"/>
</dbReference>
<evidence type="ECO:0000256" key="1">
    <source>
        <dbReference type="SAM" id="MobiDB-lite"/>
    </source>
</evidence>
<reference evidence="3 4" key="1">
    <citation type="submission" date="2015-04" db="EMBL/GenBank/DDBJ databases">
        <title>The draft genome sequence of Erythrobacter marinus HWDM-33.</title>
        <authorList>
            <person name="Zhuang L."/>
            <person name="Liu Y."/>
            <person name="Shao Z."/>
        </authorList>
    </citation>
    <scope>NUCLEOTIDE SEQUENCE [LARGE SCALE GENOMIC DNA]</scope>
    <source>
        <strain evidence="3 4">HWDM-33</strain>
    </source>
</reference>
<dbReference type="InterPro" id="IPR016208">
    <property type="entry name" value="Ald_Oxase/xanthine_DH-like"/>
</dbReference>